<feature type="transmembrane region" description="Helical" evidence="7">
    <location>
        <begin position="282"/>
        <end position="307"/>
    </location>
</feature>
<dbReference type="GO" id="GO:0005886">
    <property type="term" value="C:plasma membrane"/>
    <property type="evidence" value="ECO:0007669"/>
    <property type="project" value="UniProtKB-SubCell"/>
</dbReference>
<dbReference type="OrthoDB" id="9804439at2"/>
<dbReference type="CDD" id="cd06261">
    <property type="entry name" value="TM_PBP2"/>
    <property type="match status" value="1"/>
</dbReference>
<accession>A0A1H1YEG6</accession>
<protein>
    <submittedName>
        <fullName evidence="10">Carbohydrate ABC transporter membrane protein 1, CUT1 family</fullName>
    </submittedName>
</protein>
<feature type="transmembrane region" description="Helical" evidence="7">
    <location>
        <begin position="30"/>
        <end position="60"/>
    </location>
</feature>
<keyword evidence="11" id="KW-1185">Reference proteome</keyword>
<dbReference type="SUPFAM" id="SSF161098">
    <property type="entry name" value="MetI-like"/>
    <property type="match status" value="1"/>
</dbReference>
<comment type="similarity">
    <text evidence="7">Belongs to the binding-protein-dependent transport system permease family.</text>
</comment>
<feature type="region of interest" description="Disordered" evidence="8">
    <location>
        <begin position="1"/>
        <end position="27"/>
    </location>
</feature>
<dbReference type="RefSeq" id="WP_091532972.1">
    <property type="nucleotide sequence ID" value="NZ_LT629772.1"/>
</dbReference>
<feature type="transmembrane region" description="Helical" evidence="7">
    <location>
        <begin position="179"/>
        <end position="201"/>
    </location>
</feature>
<keyword evidence="4 7" id="KW-0812">Transmembrane</keyword>
<feature type="transmembrane region" description="Helical" evidence="7">
    <location>
        <begin position="130"/>
        <end position="150"/>
    </location>
</feature>
<evidence type="ECO:0000256" key="1">
    <source>
        <dbReference type="ARBA" id="ARBA00004651"/>
    </source>
</evidence>
<reference evidence="10 11" key="1">
    <citation type="submission" date="2016-10" db="EMBL/GenBank/DDBJ databases">
        <authorList>
            <person name="de Groot N.N."/>
        </authorList>
    </citation>
    <scope>NUCLEOTIDE SEQUENCE [LARGE SCALE GENOMIC DNA]</scope>
    <source>
        <strain evidence="10 11">DSM 21800</strain>
    </source>
</reference>
<keyword evidence="5 7" id="KW-1133">Transmembrane helix</keyword>
<feature type="domain" description="ABC transmembrane type-1" evidence="9">
    <location>
        <begin position="93"/>
        <end position="306"/>
    </location>
</feature>
<evidence type="ECO:0000256" key="5">
    <source>
        <dbReference type="ARBA" id="ARBA00022989"/>
    </source>
</evidence>
<dbReference type="PANTHER" id="PTHR30193">
    <property type="entry name" value="ABC TRANSPORTER PERMEASE PROTEIN"/>
    <property type="match status" value="1"/>
</dbReference>
<evidence type="ECO:0000256" key="8">
    <source>
        <dbReference type="SAM" id="MobiDB-lite"/>
    </source>
</evidence>
<feature type="transmembrane region" description="Helical" evidence="7">
    <location>
        <begin position="89"/>
        <end position="118"/>
    </location>
</feature>
<evidence type="ECO:0000256" key="6">
    <source>
        <dbReference type="ARBA" id="ARBA00023136"/>
    </source>
</evidence>
<comment type="subcellular location">
    <subcellularLocation>
        <location evidence="1 7">Cell membrane</location>
        <topology evidence="1 7">Multi-pass membrane protein</topology>
    </subcellularLocation>
</comment>
<sequence length="317" mass="34166">MVASTAVRPTSVDTAGPADRSRRNRSEPSGWVGLAFIAPNLIGVLAFTIIPLVSVVVLAFTDWNVVSGIDGIHFIGLQNFVSIARDPGFWNALLLTVIYAGVSVPVTVVLGLFLALALNRDLPGRAALRAIFFMPYIVSVVAIGMTWLMIMNPRAGLINQVLSFFGLQHLPGWFASSHWALPALILMAIWGSVGYASLIYLSALQDAPTQLYEAADVDGAGVWAKFRMITWPAMLPTTVFLLVTLFIGASQGFGVIALITSGGPGNSTTTLSYYMYQNGFQFYRFGYASAIGLVTFAGVLVLTLLTWRAQRGKALHD</sequence>
<gene>
    <name evidence="10" type="ORF">SAMN04489812_4519</name>
</gene>
<dbReference type="InterPro" id="IPR035906">
    <property type="entry name" value="MetI-like_sf"/>
</dbReference>
<evidence type="ECO:0000313" key="10">
    <source>
        <dbReference type="EMBL" id="SDT19406.1"/>
    </source>
</evidence>
<dbReference type="Proteomes" id="UP000199103">
    <property type="component" value="Chromosome I"/>
</dbReference>
<keyword evidence="6 7" id="KW-0472">Membrane</keyword>
<proteinExistence type="inferred from homology"/>
<keyword evidence="3" id="KW-1003">Cell membrane</keyword>
<evidence type="ECO:0000313" key="11">
    <source>
        <dbReference type="Proteomes" id="UP000199103"/>
    </source>
</evidence>
<evidence type="ECO:0000256" key="2">
    <source>
        <dbReference type="ARBA" id="ARBA00022448"/>
    </source>
</evidence>
<dbReference type="PANTHER" id="PTHR30193:SF37">
    <property type="entry name" value="INNER MEMBRANE ABC TRANSPORTER PERMEASE PROTEIN YCJO"/>
    <property type="match status" value="1"/>
</dbReference>
<name>A0A1H1YEG6_9ACTN</name>
<dbReference type="EMBL" id="LT629772">
    <property type="protein sequence ID" value="SDT19406.1"/>
    <property type="molecule type" value="Genomic_DNA"/>
</dbReference>
<keyword evidence="2 7" id="KW-0813">Transport</keyword>
<evidence type="ECO:0000256" key="4">
    <source>
        <dbReference type="ARBA" id="ARBA00022692"/>
    </source>
</evidence>
<dbReference type="InterPro" id="IPR051393">
    <property type="entry name" value="ABC_transporter_permease"/>
</dbReference>
<dbReference type="AlphaFoldDB" id="A0A1H1YEG6"/>
<evidence type="ECO:0000256" key="3">
    <source>
        <dbReference type="ARBA" id="ARBA00022475"/>
    </source>
</evidence>
<feature type="transmembrane region" description="Helical" evidence="7">
    <location>
        <begin position="235"/>
        <end position="262"/>
    </location>
</feature>
<evidence type="ECO:0000256" key="7">
    <source>
        <dbReference type="RuleBase" id="RU363032"/>
    </source>
</evidence>
<dbReference type="GO" id="GO:0055085">
    <property type="term" value="P:transmembrane transport"/>
    <property type="evidence" value="ECO:0007669"/>
    <property type="project" value="InterPro"/>
</dbReference>
<evidence type="ECO:0000259" key="9">
    <source>
        <dbReference type="PROSITE" id="PS50928"/>
    </source>
</evidence>
<organism evidence="10 11">
    <name type="scientific">Microlunatus soli</name>
    <dbReference type="NCBI Taxonomy" id="630515"/>
    <lineage>
        <taxon>Bacteria</taxon>
        <taxon>Bacillati</taxon>
        <taxon>Actinomycetota</taxon>
        <taxon>Actinomycetes</taxon>
        <taxon>Propionibacteriales</taxon>
        <taxon>Propionibacteriaceae</taxon>
        <taxon>Microlunatus</taxon>
    </lineage>
</organism>
<dbReference type="Gene3D" id="1.10.3720.10">
    <property type="entry name" value="MetI-like"/>
    <property type="match status" value="1"/>
</dbReference>
<dbReference type="STRING" id="630515.SAMN04489812_4519"/>
<dbReference type="Pfam" id="PF00528">
    <property type="entry name" value="BPD_transp_1"/>
    <property type="match status" value="1"/>
</dbReference>
<dbReference type="PROSITE" id="PS50928">
    <property type="entry name" value="ABC_TM1"/>
    <property type="match status" value="1"/>
</dbReference>
<dbReference type="InterPro" id="IPR000515">
    <property type="entry name" value="MetI-like"/>
</dbReference>